<organism evidence="1 2">
    <name type="scientific">Myotis myotis</name>
    <name type="common">Greater mouse-eared bat</name>
    <name type="synonym">Vespertilio myotis</name>
    <dbReference type="NCBI Taxonomy" id="51298"/>
    <lineage>
        <taxon>Eukaryota</taxon>
        <taxon>Metazoa</taxon>
        <taxon>Chordata</taxon>
        <taxon>Craniata</taxon>
        <taxon>Vertebrata</taxon>
        <taxon>Euteleostomi</taxon>
        <taxon>Mammalia</taxon>
        <taxon>Eutheria</taxon>
        <taxon>Laurasiatheria</taxon>
        <taxon>Chiroptera</taxon>
        <taxon>Yangochiroptera</taxon>
        <taxon>Vespertilionidae</taxon>
        <taxon>Myotis</taxon>
    </lineage>
</organism>
<keyword evidence="1" id="KW-0396">Initiation factor</keyword>
<protein>
    <submittedName>
        <fullName evidence="1">B double prime 1, subunit of RNA polymerase III transcription initiation factor IIIB</fullName>
    </submittedName>
</protein>
<accession>A0A7J7XX60</accession>
<name>A0A7J7XX60_MYOMY</name>
<dbReference type="AlphaFoldDB" id="A0A7J7XX60"/>
<reference evidence="1 2" key="1">
    <citation type="journal article" date="2020" name="Nature">
        <title>Six reference-quality genomes reveal evolution of bat adaptations.</title>
        <authorList>
            <person name="Jebb D."/>
            <person name="Huang Z."/>
            <person name="Pippel M."/>
            <person name="Hughes G.M."/>
            <person name="Lavrichenko K."/>
            <person name="Devanna P."/>
            <person name="Winkler S."/>
            <person name="Jermiin L.S."/>
            <person name="Skirmuntt E.C."/>
            <person name="Katzourakis A."/>
            <person name="Burkitt-Gray L."/>
            <person name="Ray D.A."/>
            <person name="Sullivan K.A.M."/>
            <person name="Roscito J.G."/>
            <person name="Kirilenko B.M."/>
            <person name="Davalos L.M."/>
            <person name="Corthals A.P."/>
            <person name="Power M.L."/>
            <person name="Jones G."/>
            <person name="Ransome R.D."/>
            <person name="Dechmann D.K.N."/>
            <person name="Locatelli A.G."/>
            <person name="Puechmaille S.J."/>
            <person name="Fedrigo O."/>
            <person name="Jarvis E.D."/>
            <person name="Hiller M."/>
            <person name="Vernes S.C."/>
            <person name="Myers E.W."/>
            <person name="Teeling E.C."/>
        </authorList>
    </citation>
    <scope>NUCLEOTIDE SEQUENCE [LARGE SCALE GENOMIC DNA]</scope>
    <source>
        <strain evidence="1">MMyoMyo1</strain>
        <tissue evidence="1">Flight muscle</tissue>
    </source>
</reference>
<sequence length="46" mass="5652">MEYVYFLVFIQRIKAIFLLTQIMSVTKLFMNVRSFLHLSIVYLFHH</sequence>
<keyword evidence="1" id="KW-0648">Protein biosynthesis</keyword>
<proteinExistence type="predicted"/>
<dbReference type="EMBL" id="JABWUV010000005">
    <property type="protein sequence ID" value="KAF6354353.1"/>
    <property type="molecule type" value="Genomic_DNA"/>
</dbReference>
<evidence type="ECO:0000313" key="1">
    <source>
        <dbReference type="EMBL" id="KAF6354353.1"/>
    </source>
</evidence>
<gene>
    <name evidence="1" type="ORF">mMyoMyo1_001437</name>
</gene>
<keyword evidence="2" id="KW-1185">Reference proteome</keyword>
<comment type="caution">
    <text evidence="1">The sequence shown here is derived from an EMBL/GenBank/DDBJ whole genome shotgun (WGS) entry which is preliminary data.</text>
</comment>
<evidence type="ECO:0000313" key="2">
    <source>
        <dbReference type="Proteomes" id="UP000527355"/>
    </source>
</evidence>
<dbReference type="GO" id="GO:0003743">
    <property type="term" value="F:translation initiation factor activity"/>
    <property type="evidence" value="ECO:0007669"/>
    <property type="project" value="UniProtKB-KW"/>
</dbReference>
<dbReference type="Proteomes" id="UP000527355">
    <property type="component" value="Unassembled WGS sequence"/>
</dbReference>